<evidence type="ECO:0000313" key="2">
    <source>
        <dbReference type="Proteomes" id="UP000253729"/>
    </source>
</evidence>
<name>A0A3F3PX01_9EURO</name>
<dbReference type="RefSeq" id="XP_026624455.1">
    <property type="nucleotide sequence ID" value="XM_026767013.1"/>
</dbReference>
<proteinExistence type="predicted"/>
<dbReference type="GeneID" id="38135369"/>
<accession>A0A3F3PX01</accession>
<dbReference type="Proteomes" id="UP000253729">
    <property type="component" value="Unassembled WGS sequence"/>
</dbReference>
<evidence type="ECO:0000313" key="1">
    <source>
        <dbReference type="EMBL" id="RDH31433.1"/>
    </source>
</evidence>
<keyword evidence="2" id="KW-1185">Reference proteome</keyword>
<dbReference type="EMBL" id="KZ852055">
    <property type="protein sequence ID" value="RDH31433.1"/>
    <property type="molecule type" value="Genomic_DNA"/>
</dbReference>
<sequence>MSWTGGDTTRQMFLMHPGCTCSINLSGGRCVGWLSLVLHAASVCEWQGGFGCTLLCLVPLLEGSHFF</sequence>
<gene>
    <name evidence="1" type="ORF">BDQ94DRAFT_147410</name>
</gene>
<reference evidence="1 2" key="1">
    <citation type="submission" date="2018-07" db="EMBL/GenBank/DDBJ databases">
        <title>The genomes of Aspergillus section Nigri reveals drivers in fungal speciation.</title>
        <authorList>
            <consortium name="DOE Joint Genome Institute"/>
            <person name="Vesth T.C."/>
            <person name="Nybo J."/>
            <person name="Theobald S."/>
            <person name="Brandl J."/>
            <person name="Frisvad J.C."/>
            <person name="Nielsen K.F."/>
            <person name="Lyhne E.K."/>
            <person name="Kogle M.E."/>
            <person name="Kuo A."/>
            <person name="Riley R."/>
            <person name="Clum A."/>
            <person name="Nolan M."/>
            <person name="Lipzen A."/>
            <person name="Salamov A."/>
            <person name="Henrissat B."/>
            <person name="Wiebenga A."/>
            <person name="De vries R.P."/>
            <person name="Grigoriev I.V."/>
            <person name="Mortensen U.H."/>
            <person name="Andersen M.R."/>
            <person name="Baker S.E."/>
        </authorList>
    </citation>
    <scope>NUCLEOTIDE SEQUENCE [LARGE SCALE GENOMIC DNA]</scope>
    <source>
        <strain evidence="1 2">CBS 139.54b</strain>
    </source>
</reference>
<protein>
    <submittedName>
        <fullName evidence="1">Uncharacterized protein</fullName>
    </submittedName>
</protein>
<organism evidence="1 2">
    <name type="scientific">Aspergillus welwitschiae</name>
    <dbReference type="NCBI Taxonomy" id="1341132"/>
    <lineage>
        <taxon>Eukaryota</taxon>
        <taxon>Fungi</taxon>
        <taxon>Dikarya</taxon>
        <taxon>Ascomycota</taxon>
        <taxon>Pezizomycotina</taxon>
        <taxon>Eurotiomycetes</taxon>
        <taxon>Eurotiomycetidae</taxon>
        <taxon>Eurotiales</taxon>
        <taxon>Aspergillaceae</taxon>
        <taxon>Aspergillus</taxon>
        <taxon>Aspergillus subgen. Circumdati</taxon>
    </lineage>
</organism>
<dbReference type="AlphaFoldDB" id="A0A3F3PX01"/>